<accession>A0A9D9GSK3</accession>
<protein>
    <recommendedName>
        <fullName evidence="1">Bbp19-like phage domain-containing protein</fullName>
    </recommendedName>
</protein>
<dbReference type="InterPro" id="IPR057447">
    <property type="entry name" value="Bbp19-like_phage"/>
</dbReference>
<evidence type="ECO:0000259" key="1">
    <source>
        <dbReference type="Pfam" id="PF25181"/>
    </source>
</evidence>
<dbReference type="Pfam" id="PF25181">
    <property type="entry name" value="Phage_Bbp19"/>
    <property type="match status" value="1"/>
</dbReference>
<name>A0A9D9GSK3_9PROT</name>
<feature type="domain" description="Bbp19-like phage" evidence="1">
    <location>
        <begin position="8"/>
        <end position="59"/>
    </location>
</feature>
<dbReference type="AlphaFoldDB" id="A0A9D9GSK3"/>
<sequence length="63" mass="7133">MKELEQNYARTFSTSAGTVVLRHLRKITVERVLGPDASDAQLRGLEAQRALVHQIENMIERGK</sequence>
<dbReference type="EMBL" id="JADINC010000072">
    <property type="protein sequence ID" value="MBO8425660.1"/>
    <property type="molecule type" value="Genomic_DNA"/>
</dbReference>
<gene>
    <name evidence="2" type="ORF">IAC69_04255</name>
</gene>
<comment type="caution">
    <text evidence="2">The sequence shown here is derived from an EMBL/GenBank/DDBJ whole genome shotgun (WGS) entry which is preliminary data.</text>
</comment>
<evidence type="ECO:0000313" key="3">
    <source>
        <dbReference type="Proteomes" id="UP000823630"/>
    </source>
</evidence>
<reference evidence="2" key="1">
    <citation type="submission" date="2020-10" db="EMBL/GenBank/DDBJ databases">
        <authorList>
            <person name="Gilroy R."/>
        </authorList>
    </citation>
    <scope>NUCLEOTIDE SEQUENCE</scope>
    <source>
        <strain evidence="2">8207</strain>
    </source>
</reference>
<reference evidence="2" key="2">
    <citation type="journal article" date="2021" name="PeerJ">
        <title>Extensive microbial diversity within the chicken gut microbiome revealed by metagenomics and culture.</title>
        <authorList>
            <person name="Gilroy R."/>
            <person name="Ravi A."/>
            <person name="Getino M."/>
            <person name="Pursley I."/>
            <person name="Horton D.L."/>
            <person name="Alikhan N.F."/>
            <person name="Baker D."/>
            <person name="Gharbi K."/>
            <person name="Hall N."/>
            <person name="Watson M."/>
            <person name="Adriaenssens E.M."/>
            <person name="Foster-Nyarko E."/>
            <person name="Jarju S."/>
            <person name="Secka A."/>
            <person name="Antonio M."/>
            <person name="Oren A."/>
            <person name="Chaudhuri R.R."/>
            <person name="La Ragione R."/>
            <person name="Hildebrand F."/>
            <person name="Pallen M.J."/>
        </authorList>
    </citation>
    <scope>NUCLEOTIDE SEQUENCE</scope>
    <source>
        <strain evidence="2">8207</strain>
    </source>
</reference>
<dbReference type="Proteomes" id="UP000823630">
    <property type="component" value="Unassembled WGS sequence"/>
</dbReference>
<proteinExistence type="predicted"/>
<evidence type="ECO:0000313" key="2">
    <source>
        <dbReference type="EMBL" id="MBO8425660.1"/>
    </source>
</evidence>
<organism evidence="2 3">
    <name type="scientific">Candidatus Enterousia avistercoris</name>
    <dbReference type="NCBI Taxonomy" id="2840788"/>
    <lineage>
        <taxon>Bacteria</taxon>
        <taxon>Pseudomonadati</taxon>
        <taxon>Pseudomonadota</taxon>
        <taxon>Alphaproteobacteria</taxon>
        <taxon>Candidatus Enterousia</taxon>
    </lineage>
</organism>